<feature type="region of interest" description="Disordered" evidence="1">
    <location>
        <begin position="984"/>
        <end position="1055"/>
    </location>
</feature>
<evidence type="ECO:0000313" key="3">
    <source>
        <dbReference type="Proteomes" id="UP001212841"/>
    </source>
</evidence>
<protein>
    <submittedName>
        <fullName evidence="2">Uncharacterized protein</fullName>
    </submittedName>
</protein>
<dbReference type="AlphaFoldDB" id="A0AAD5X1A3"/>
<feature type="compositionally biased region" description="Basic and acidic residues" evidence="1">
    <location>
        <begin position="1037"/>
        <end position="1048"/>
    </location>
</feature>
<organism evidence="2 3">
    <name type="scientific">Rhizophlyctis rosea</name>
    <dbReference type="NCBI Taxonomy" id="64517"/>
    <lineage>
        <taxon>Eukaryota</taxon>
        <taxon>Fungi</taxon>
        <taxon>Fungi incertae sedis</taxon>
        <taxon>Chytridiomycota</taxon>
        <taxon>Chytridiomycota incertae sedis</taxon>
        <taxon>Chytridiomycetes</taxon>
        <taxon>Rhizophlyctidales</taxon>
        <taxon>Rhizophlyctidaceae</taxon>
        <taxon>Rhizophlyctis</taxon>
    </lineage>
</organism>
<feature type="compositionally biased region" description="Basic and acidic residues" evidence="1">
    <location>
        <begin position="987"/>
        <end position="996"/>
    </location>
</feature>
<accession>A0AAD5X1A3</accession>
<dbReference type="EMBL" id="JADGJD010000582">
    <property type="protein sequence ID" value="KAJ3049881.1"/>
    <property type="molecule type" value="Genomic_DNA"/>
</dbReference>
<proteinExistence type="predicted"/>
<feature type="region of interest" description="Disordered" evidence="1">
    <location>
        <begin position="925"/>
        <end position="965"/>
    </location>
</feature>
<reference evidence="2" key="1">
    <citation type="submission" date="2020-05" db="EMBL/GenBank/DDBJ databases">
        <title>Phylogenomic resolution of chytrid fungi.</title>
        <authorList>
            <person name="Stajich J.E."/>
            <person name="Amses K."/>
            <person name="Simmons R."/>
            <person name="Seto K."/>
            <person name="Myers J."/>
            <person name="Bonds A."/>
            <person name="Quandt C.A."/>
            <person name="Barry K."/>
            <person name="Liu P."/>
            <person name="Grigoriev I."/>
            <person name="Longcore J.E."/>
            <person name="James T.Y."/>
        </authorList>
    </citation>
    <scope>NUCLEOTIDE SEQUENCE</scope>
    <source>
        <strain evidence="2">JEL0318</strain>
    </source>
</reference>
<dbReference type="Proteomes" id="UP001212841">
    <property type="component" value="Unassembled WGS sequence"/>
</dbReference>
<keyword evidence="3" id="KW-1185">Reference proteome</keyword>
<name>A0AAD5X1A3_9FUNG</name>
<dbReference type="Gene3D" id="3.60.130.30">
    <property type="match status" value="1"/>
</dbReference>
<sequence>MLPEGEREAYLSDVSKWIPNHGKPFPKPSLQRTDEGGFVFTLQALADEYTDLSKELGEHYRFFNGEMLDRIKQMQDRVKEAEKKLTAVDGWALLNDAAVHCKRYILQVKYKSKQYRLGWDAPVTKVFRRVGGLFRRKELLRMSVDLLAKVFRWIVNGDRKLREIMERWALKVMKGQDKENTGAKDKVYDNWEGKNPRWNTLEDLKKEWAEEQDKFLRSMEAKLQPTEMLINSLLKERHLYHSHTIIHAPCKCFLCFVEERDVKTIMREGQEMLGILPVIEETTGLTRPCSQAETASPVSSGGLINSPDAMEDLELWDTPTSVPIENTHAPTTLLVETLSARTTIPVKMSHPFIPLPMDTHVKEAPLANVPNDTYLGDADSSPKLSDKKSEGDSEILDFLKEHLKLVKYGNKLSPTLVKHDNEPLIVECDDPDESAQEAEGYVHTPTSESEWMKKIRSAEVDIVKEYCNPPIKSDFRWRLKKEDGISVSAIVRQWIKGWKLKGRVGAFSLSIREMLREHGRTWTNVGKGQPQQFTNRAAVYYAVVERVKDAGNDVTDAAVEAEAERMDEERELKVVEENWCEDCRDREWDAYVHDRVEGFLERRKQVNAERIAEAKPMKKKKKAKGKARCNELATFYSLSTPTHTVPVESMTDIRKCVIAEVPAYSAPFRLEGSANLKDCLINLVEGQSTDSRQITEEVMASMFVFLLLRSGGEMEAAKRMITGSGDGRVREGVWGKSHPFPFVTAETLEGYGNEIAFLIVATERQLRKVDNLFRQHDASGGIVYTQMLFTSWMHGSTCAPFTTTTINFGWPSGIHVDRGDYRRGYCTVTPVGKWKGCELWFPQFDCQLDMCAGDVCFFKSSLLWHGNLPLIEGIRFSFVYFSDGGMMEKTAKTINCGTWKFWVTANGVRANPLYRKDGEEDDNFTCNGKRKASSARNEGGKRPKYDLLPPDPIQRQKPVQIPEGWDDLPDMVKRVLLTDIAAKRRRQEREDKERFMKAKKKGRKVDPAPWWSEKDEELAAGDFTYPDMTPLRGFRRKDREQGPDREQGEMEQGDD</sequence>
<evidence type="ECO:0000256" key="1">
    <source>
        <dbReference type="SAM" id="MobiDB-lite"/>
    </source>
</evidence>
<comment type="caution">
    <text evidence="2">The sequence shown here is derived from an EMBL/GenBank/DDBJ whole genome shotgun (WGS) entry which is preliminary data.</text>
</comment>
<gene>
    <name evidence="2" type="ORF">HK097_009136</name>
</gene>
<evidence type="ECO:0000313" key="2">
    <source>
        <dbReference type="EMBL" id="KAJ3049881.1"/>
    </source>
</evidence>